<dbReference type="PANTHER" id="PTHR11242:SF0">
    <property type="entry name" value="TPR_REGION DOMAIN-CONTAINING PROTEIN"/>
    <property type="match status" value="1"/>
</dbReference>
<dbReference type="OMA" id="KYPQLEN"/>
<dbReference type="OrthoDB" id="307285at2759"/>
<evidence type="ECO:0000256" key="1">
    <source>
        <dbReference type="ARBA" id="ARBA00022737"/>
    </source>
</evidence>
<reference evidence="5 6" key="1">
    <citation type="submission" date="2011-07" db="EMBL/GenBank/DDBJ databases">
        <authorList>
            <person name="Coyne R."/>
            <person name="Brami D."/>
            <person name="Johnson J."/>
            <person name="Hostetler J."/>
            <person name="Hannick L."/>
            <person name="Clark T."/>
            <person name="Cassidy-Hanley D."/>
            <person name="Inman J."/>
        </authorList>
    </citation>
    <scope>NUCLEOTIDE SEQUENCE [LARGE SCALE GENOMIC DNA]</scope>
    <source>
        <strain evidence="5 6">G5</strain>
    </source>
</reference>
<dbReference type="AlphaFoldDB" id="G0QZZ3"/>
<dbReference type="RefSeq" id="XP_004030439.1">
    <property type="nucleotide sequence ID" value="XM_004030391.1"/>
</dbReference>
<dbReference type="InterPro" id="IPR011990">
    <property type="entry name" value="TPR-like_helical_dom_sf"/>
</dbReference>
<evidence type="ECO:0000256" key="3">
    <source>
        <dbReference type="PROSITE-ProRule" id="PRU00339"/>
    </source>
</evidence>
<proteinExistence type="predicted"/>
<feature type="region of interest" description="Disordered" evidence="4">
    <location>
        <begin position="226"/>
        <end position="248"/>
    </location>
</feature>
<dbReference type="Proteomes" id="UP000008983">
    <property type="component" value="Unassembled WGS sequence"/>
</dbReference>
<protein>
    <recommendedName>
        <fullName evidence="7">Tetratricopeptide repeat protein</fullName>
    </recommendedName>
</protein>
<evidence type="ECO:0000256" key="2">
    <source>
        <dbReference type="ARBA" id="ARBA00022803"/>
    </source>
</evidence>
<evidence type="ECO:0000256" key="4">
    <source>
        <dbReference type="SAM" id="MobiDB-lite"/>
    </source>
</evidence>
<dbReference type="eggNOG" id="ENOG502RT0H">
    <property type="taxonomic scope" value="Eukaryota"/>
</dbReference>
<sequence>MDPNSIYKNNFQNPQQQQTPKDQQFQYFPNIVSLKNQGSKKFSEEDYDGASKYYLQAILEIEESKLNNQQGLKQQELQQLEIMCRNNYCTVKAKQQDFHSVIIHASSILGIEPENLKANFRLGQAHFNLGKFEKALPFLTKAKNASPEDKSKQLFFLYIVKDTWSACYEKCQKKENNQQQEKKEEKNFQENTKKKKTFNKKKNKNKIFKQKKNIYKKKIEKIQIMKQKKKQNQEIFKKKQKNYNKKNK</sequence>
<dbReference type="InterPro" id="IPR019734">
    <property type="entry name" value="TPR_rpt"/>
</dbReference>
<dbReference type="InParanoid" id="G0QZZ3"/>
<accession>G0QZZ3</accession>
<feature type="compositionally biased region" description="Basic residues" evidence="4">
    <location>
        <begin position="193"/>
        <end position="210"/>
    </location>
</feature>
<dbReference type="SMART" id="SM00028">
    <property type="entry name" value="TPR"/>
    <property type="match status" value="2"/>
</dbReference>
<dbReference type="Gene3D" id="1.25.40.10">
    <property type="entry name" value="Tetratricopeptide repeat domain"/>
    <property type="match status" value="1"/>
</dbReference>
<feature type="repeat" description="TPR" evidence="3">
    <location>
        <begin position="116"/>
        <end position="149"/>
    </location>
</feature>
<name>G0QZZ3_ICHMU</name>
<evidence type="ECO:0000313" key="5">
    <source>
        <dbReference type="EMBL" id="EGR29203.1"/>
    </source>
</evidence>
<dbReference type="EMBL" id="GL984173">
    <property type="protein sequence ID" value="EGR29203.1"/>
    <property type="molecule type" value="Genomic_DNA"/>
</dbReference>
<feature type="compositionally biased region" description="Basic residues" evidence="4">
    <location>
        <begin position="238"/>
        <end position="248"/>
    </location>
</feature>
<keyword evidence="1" id="KW-0677">Repeat</keyword>
<feature type="region of interest" description="Disordered" evidence="4">
    <location>
        <begin position="1"/>
        <end position="20"/>
    </location>
</feature>
<evidence type="ECO:0008006" key="7">
    <source>
        <dbReference type="Google" id="ProtNLM"/>
    </source>
</evidence>
<organism evidence="5 6">
    <name type="scientific">Ichthyophthirius multifiliis</name>
    <name type="common">White spot disease agent</name>
    <name type="synonym">Ich</name>
    <dbReference type="NCBI Taxonomy" id="5932"/>
    <lineage>
        <taxon>Eukaryota</taxon>
        <taxon>Sar</taxon>
        <taxon>Alveolata</taxon>
        <taxon>Ciliophora</taxon>
        <taxon>Intramacronucleata</taxon>
        <taxon>Oligohymenophorea</taxon>
        <taxon>Hymenostomatida</taxon>
        <taxon>Ophryoglenina</taxon>
        <taxon>Ichthyophthirius</taxon>
    </lineage>
</organism>
<dbReference type="PROSITE" id="PS50005">
    <property type="entry name" value="TPR"/>
    <property type="match status" value="1"/>
</dbReference>
<gene>
    <name evidence="5" type="ORF">IMG5_160820</name>
</gene>
<feature type="compositionally biased region" description="Low complexity" evidence="4">
    <location>
        <begin position="8"/>
        <end position="20"/>
    </location>
</feature>
<keyword evidence="6" id="KW-1185">Reference proteome</keyword>
<feature type="compositionally biased region" description="Basic and acidic residues" evidence="4">
    <location>
        <begin position="176"/>
        <end position="192"/>
    </location>
</feature>
<keyword evidence="2 3" id="KW-0802">TPR repeat</keyword>
<feature type="region of interest" description="Disordered" evidence="4">
    <location>
        <begin position="176"/>
        <end position="210"/>
    </location>
</feature>
<dbReference type="PANTHER" id="PTHR11242">
    <property type="entry name" value="ARYL HYDROCARBON RECEPTOR INTERACTING PROTEIN RELATED"/>
    <property type="match status" value="1"/>
</dbReference>
<dbReference type="STRING" id="857967.G0QZZ3"/>
<dbReference type="GeneID" id="14905296"/>
<dbReference type="Pfam" id="PF13181">
    <property type="entry name" value="TPR_8"/>
    <property type="match status" value="1"/>
</dbReference>
<dbReference type="InterPro" id="IPR039663">
    <property type="entry name" value="AIP/AIPL1/TTC9"/>
</dbReference>
<evidence type="ECO:0000313" key="6">
    <source>
        <dbReference type="Proteomes" id="UP000008983"/>
    </source>
</evidence>
<dbReference type="SUPFAM" id="SSF48452">
    <property type="entry name" value="TPR-like"/>
    <property type="match status" value="1"/>
</dbReference>